<proteinExistence type="predicted"/>
<name>A0ABD5SJW4_9EURY</name>
<reference evidence="2 3" key="1">
    <citation type="journal article" date="2019" name="Int. J. Syst. Evol. Microbiol.">
        <title>The Global Catalogue of Microorganisms (GCM) 10K type strain sequencing project: providing services to taxonomists for standard genome sequencing and annotation.</title>
        <authorList>
            <consortium name="The Broad Institute Genomics Platform"/>
            <consortium name="The Broad Institute Genome Sequencing Center for Infectious Disease"/>
            <person name="Wu L."/>
            <person name="Ma J."/>
        </authorList>
    </citation>
    <scope>NUCLEOTIDE SEQUENCE [LARGE SCALE GENOMIC DNA]</scope>
    <source>
        <strain evidence="2 3">LMG 29247</strain>
    </source>
</reference>
<dbReference type="Proteomes" id="UP001596383">
    <property type="component" value="Unassembled WGS sequence"/>
</dbReference>
<evidence type="ECO:0000313" key="3">
    <source>
        <dbReference type="Proteomes" id="UP001596383"/>
    </source>
</evidence>
<dbReference type="AlphaFoldDB" id="A0ABD5SJW4"/>
<sequence length="85" mass="9820">MRRWTLSSTQYTDKRTIDWPRGHGCTDPANRESYPGDLTPTRKESFQSIVDKLEAWKATEGNVRTETASQHYVDRPKSPPARQAR</sequence>
<dbReference type="EMBL" id="JBHSWV010000149">
    <property type="protein sequence ID" value="MFC6765451.1"/>
    <property type="molecule type" value="Genomic_DNA"/>
</dbReference>
<keyword evidence="3" id="KW-1185">Reference proteome</keyword>
<protein>
    <submittedName>
        <fullName evidence="2">Uncharacterized protein</fullName>
    </submittedName>
</protein>
<feature type="region of interest" description="Disordered" evidence="1">
    <location>
        <begin position="61"/>
        <end position="85"/>
    </location>
</feature>
<evidence type="ECO:0000256" key="1">
    <source>
        <dbReference type="SAM" id="MobiDB-lite"/>
    </source>
</evidence>
<dbReference type="RefSeq" id="WP_273738470.1">
    <property type="nucleotide sequence ID" value="NZ_JAQIVI010000149.1"/>
</dbReference>
<accession>A0ABD5SJW4</accession>
<comment type="caution">
    <text evidence="2">The sequence shown here is derived from an EMBL/GenBank/DDBJ whole genome shotgun (WGS) entry which is preliminary data.</text>
</comment>
<organism evidence="2 3">
    <name type="scientific">Natrinema soli</name>
    <dbReference type="NCBI Taxonomy" id="1930624"/>
    <lineage>
        <taxon>Archaea</taxon>
        <taxon>Methanobacteriati</taxon>
        <taxon>Methanobacteriota</taxon>
        <taxon>Stenosarchaea group</taxon>
        <taxon>Halobacteria</taxon>
        <taxon>Halobacteriales</taxon>
        <taxon>Natrialbaceae</taxon>
        <taxon>Natrinema</taxon>
    </lineage>
</organism>
<feature type="region of interest" description="Disordered" evidence="1">
    <location>
        <begin position="15"/>
        <end position="41"/>
    </location>
</feature>
<evidence type="ECO:0000313" key="2">
    <source>
        <dbReference type="EMBL" id="MFC6765451.1"/>
    </source>
</evidence>
<gene>
    <name evidence="2" type="ORF">ACFQE6_10780</name>
</gene>